<name>A0ABP4GN25_9ACTN</name>
<dbReference type="PANTHER" id="PTHR24260:SF136">
    <property type="entry name" value="GH08193P-RELATED"/>
    <property type="match status" value="1"/>
</dbReference>
<evidence type="ECO:0000259" key="2">
    <source>
        <dbReference type="PROSITE" id="PS50240"/>
    </source>
</evidence>
<dbReference type="InterPro" id="IPR001254">
    <property type="entry name" value="Trypsin_dom"/>
</dbReference>
<keyword evidence="4" id="KW-1185">Reference proteome</keyword>
<evidence type="ECO:0000256" key="1">
    <source>
        <dbReference type="SAM" id="SignalP"/>
    </source>
</evidence>
<feature type="signal peptide" evidence="1">
    <location>
        <begin position="1"/>
        <end position="21"/>
    </location>
</feature>
<dbReference type="InterPro" id="IPR028994">
    <property type="entry name" value="Integrin_alpha_N"/>
</dbReference>
<feature type="domain" description="Peptidase S1" evidence="2">
    <location>
        <begin position="157"/>
        <end position="374"/>
    </location>
</feature>
<dbReference type="PRINTS" id="PR00722">
    <property type="entry name" value="CHYMOTRYPSIN"/>
</dbReference>
<reference evidence="4" key="1">
    <citation type="journal article" date="2019" name="Int. J. Syst. Evol. Microbiol.">
        <title>The Global Catalogue of Microorganisms (GCM) 10K type strain sequencing project: providing services to taxonomists for standard genome sequencing and annotation.</title>
        <authorList>
            <consortium name="The Broad Institute Genomics Platform"/>
            <consortium name="The Broad Institute Genome Sequencing Center for Infectious Disease"/>
            <person name="Wu L."/>
            <person name="Ma J."/>
        </authorList>
    </citation>
    <scope>NUCLEOTIDE SEQUENCE [LARGE SCALE GENOMIC DNA]</scope>
    <source>
        <strain evidence="4">JCM 13004</strain>
    </source>
</reference>
<organism evidence="3 4">
    <name type="scientific">Kitasatospora nipponensis</name>
    <dbReference type="NCBI Taxonomy" id="258049"/>
    <lineage>
        <taxon>Bacteria</taxon>
        <taxon>Bacillati</taxon>
        <taxon>Actinomycetota</taxon>
        <taxon>Actinomycetes</taxon>
        <taxon>Kitasatosporales</taxon>
        <taxon>Streptomycetaceae</taxon>
        <taxon>Kitasatospora</taxon>
    </lineage>
</organism>
<gene>
    <name evidence="3" type="ORF">GCM10009665_21900</name>
</gene>
<keyword evidence="1" id="KW-0732">Signal</keyword>
<dbReference type="Proteomes" id="UP001500037">
    <property type="component" value="Unassembled WGS sequence"/>
</dbReference>
<dbReference type="SUPFAM" id="SSF69318">
    <property type="entry name" value="Integrin alpha N-terminal domain"/>
    <property type="match status" value="1"/>
</dbReference>
<dbReference type="RefSeq" id="WP_344441135.1">
    <property type="nucleotide sequence ID" value="NZ_BAAALF010000028.1"/>
</dbReference>
<dbReference type="Gene3D" id="2.40.128.340">
    <property type="match status" value="3"/>
</dbReference>
<dbReference type="InterPro" id="IPR051333">
    <property type="entry name" value="CLIP_Serine_Protease"/>
</dbReference>
<dbReference type="PANTHER" id="PTHR24260">
    <property type="match status" value="1"/>
</dbReference>
<feature type="chain" id="PRO_5046611712" description="Peptidase S1 domain-containing protein" evidence="1">
    <location>
        <begin position="22"/>
        <end position="732"/>
    </location>
</feature>
<dbReference type="SMART" id="SM00020">
    <property type="entry name" value="Tryp_SPc"/>
    <property type="match status" value="1"/>
</dbReference>
<dbReference type="InterPro" id="IPR043504">
    <property type="entry name" value="Peptidase_S1_PA_chymotrypsin"/>
</dbReference>
<protein>
    <recommendedName>
        <fullName evidence="2">Peptidase S1 domain-containing protein</fullName>
    </recommendedName>
</protein>
<dbReference type="InterPro" id="IPR009003">
    <property type="entry name" value="Peptidase_S1_PA"/>
</dbReference>
<dbReference type="Pfam" id="PF00089">
    <property type="entry name" value="Trypsin"/>
    <property type="match status" value="1"/>
</dbReference>
<dbReference type="EMBL" id="BAAALF010000028">
    <property type="protein sequence ID" value="GAA1231160.1"/>
    <property type="molecule type" value="Genomic_DNA"/>
</dbReference>
<dbReference type="PROSITE" id="PS50240">
    <property type="entry name" value="TRYPSIN_DOM"/>
    <property type="match status" value="1"/>
</dbReference>
<dbReference type="SUPFAM" id="SSF50494">
    <property type="entry name" value="Trypsin-like serine proteases"/>
    <property type="match status" value="1"/>
</dbReference>
<accession>A0ABP4GN25</accession>
<dbReference type="Gene3D" id="2.40.10.10">
    <property type="entry name" value="Trypsin-like serine proteases"/>
    <property type="match status" value="2"/>
</dbReference>
<evidence type="ECO:0000313" key="3">
    <source>
        <dbReference type="EMBL" id="GAA1231160.1"/>
    </source>
</evidence>
<comment type="caution">
    <text evidence="3">The sequence shown here is derived from an EMBL/GenBank/DDBJ whole genome shotgun (WGS) entry which is preliminary data.</text>
</comment>
<proteinExistence type="predicted"/>
<evidence type="ECO:0000313" key="4">
    <source>
        <dbReference type="Proteomes" id="UP001500037"/>
    </source>
</evidence>
<dbReference type="InterPro" id="IPR001314">
    <property type="entry name" value="Peptidase_S1A"/>
</dbReference>
<sequence length="732" mass="75097">MQVSRKLAWPLAAAVSATVIAGWSATVPATAAEASGTTAVEDFSYPGAAQILADRGITLKSGDGHIVLADCASGSNLVQLFSRVATPSEVCFQVTGPTGYLSLEIPQVYNIKGDDHAIKATLNTAGTVSSVDVPKNTWTPVGEGNTSGATTLLELNATDGPAVTAPTNATPAIGTVTIGQPGHPGSRACTGTLIATQWVLSAASCFADDPANPTLTAGPPAHAATVVVGGNTRTVTTLVPRTDRDLVLARLSAPIVGVTPAGIGSTAATVGQSLQDGGFGRTATAWVPATAHVGATTVTAVADTTLTATPATGTVCKGDAGGPAFTTDANGAITLTGVQSLSGQAGCLSESSSSNQVTDARVDNIAAWITANTPRSQQTPGDFNGSGRAGAAMAYRHSNGQIGFYTSLTDTAGNFGAYNVGYTVPVNGNWDWNSLKFVSGDFNGDGRSDLAMMYRHSDGSIGMYTGLADGNGLIQAFTGSYTVPASANWDWNAIQLFAGDFNGSGRSGVVMAYHRTSGEIGFYTSLTDTAGNFGAFNLGYSVPAGNWDWNSLKLVAGDFNGDGRSDLAMMYHHGDNSFAMYTGLADGNGLIQAFTGSYTVPASANWDWNSIQLLAGDFNGSGRSGVAMAYRHSNGQIGFYTSLTDTAGNFGAYNVGYTVPVNGNWDFASMKLISGDFNGDGRSDLAMMYHHGDGSIAMYTGLADAGGLIQAFTGSYTVPANANWDWSSIALQ</sequence>